<protein>
    <recommendedName>
        <fullName evidence="6">Lipoprotein</fullName>
    </recommendedName>
</protein>
<keyword evidence="3" id="KW-0472">Membrane</keyword>
<evidence type="ECO:0000256" key="6">
    <source>
        <dbReference type="PIRNR" id="PIRNR002854"/>
    </source>
</evidence>
<gene>
    <name evidence="10" type="primary">metQ</name>
    <name evidence="9" type="ORF">AB447_203155</name>
    <name evidence="10" type="ORF">P8828_13460</name>
</gene>
<reference evidence="10 12" key="3">
    <citation type="submission" date="2023-03" db="EMBL/GenBank/DDBJ databases">
        <title>Agriculturally important microbes genome sequencing.</title>
        <authorList>
            <person name="Dunlap C."/>
        </authorList>
    </citation>
    <scope>NUCLEOTIDE SEQUENCE [LARGE SCALE GENOMIC DNA]</scope>
    <source>
        <strain evidence="10 12">CBP-3203</strain>
    </source>
</reference>
<dbReference type="SUPFAM" id="SSF53850">
    <property type="entry name" value="Periplasmic binding protein-like II"/>
    <property type="match status" value="1"/>
</dbReference>
<feature type="lipid moiety-binding region" description="S-diacylglycerol cysteine" evidence="7">
    <location>
        <position position="21"/>
    </location>
</feature>
<reference evidence="9" key="2">
    <citation type="submission" date="2015-10" db="EMBL/GenBank/DDBJ databases">
        <authorList>
            <person name="Gilbert D.G."/>
        </authorList>
    </citation>
    <scope>NUCLEOTIDE SEQUENCE</scope>
    <source>
        <strain evidence="9">GO-13</strain>
    </source>
</reference>
<proteinExistence type="inferred from homology"/>
<dbReference type="InterPro" id="IPR004872">
    <property type="entry name" value="Lipoprotein_NlpA"/>
</dbReference>
<dbReference type="RefSeq" id="WP_048353215.1">
    <property type="nucleotide sequence ID" value="NZ_CP023481.1"/>
</dbReference>
<dbReference type="PROSITE" id="PS51257">
    <property type="entry name" value="PROKAR_LIPOPROTEIN"/>
    <property type="match status" value="1"/>
</dbReference>
<evidence type="ECO:0000256" key="7">
    <source>
        <dbReference type="PIRSR" id="PIRSR002854-1"/>
    </source>
</evidence>
<dbReference type="EMBL" id="JARRTL010000011">
    <property type="protein sequence ID" value="MEC0485826.1"/>
    <property type="molecule type" value="Genomic_DNA"/>
</dbReference>
<dbReference type="Proteomes" id="UP000036168">
    <property type="component" value="Unassembled WGS sequence"/>
</dbReference>
<keyword evidence="12" id="KW-1185">Reference proteome</keyword>
<comment type="subcellular location">
    <subcellularLocation>
        <location evidence="1">Membrane</location>
        <topology evidence="1">Lipid-anchor</topology>
    </subcellularLocation>
</comment>
<dbReference type="PANTHER" id="PTHR30429:SF0">
    <property type="entry name" value="METHIONINE-BINDING LIPOPROTEIN METQ"/>
    <property type="match status" value="1"/>
</dbReference>
<feature type="signal peptide" evidence="8">
    <location>
        <begin position="1"/>
        <end position="20"/>
    </location>
</feature>
<dbReference type="Proteomes" id="UP001341297">
    <property type="component" value="Unassembled WGS sequence"/>
</dbReference>
<keyword evidence="5 6" id="KW-0449">Lipoprotein</keyword>
<name>A0A0J6EWX3_9BACI</name>
<reference evidence="9 11" key="1">
    <citation type="journal article" date="2015" name="Int. J. Syst. Evol. Microbiol.">
        <title>Bacillus glycinifermentans sp. nov., isolated from fermented soybean paste.</title>
        <authorList>
            <person name="Kim S.J."/>
            <person name="Dunlap C.A."/>
            <person name="Kwon S.W."/>
            <person name="Rooney A.P."/>
        </authorList>
    </citation>
    <scope>NUCLEOTIDE SEQUENCE [LARGE SCALE GENOMIC DNA]</scope>
    <source>
        <strain evidence="9 11">GO-13</strain>
    </source>
</reference>
<evidence type="ECO:0000256" key="1">
    <source>
        <dbReference type="ARBA" id="ARBA00004635"/>
    </source>
</evidence>
<evidence type="ECO:0000256" key="8">
    <source>
        <dbReference type="SAM" id="SignalP"/>
    </source>
</evidence>
<dbReference type="CDD" id="cd13597">
    <property type="entry name" value="PBP2_lipoprotein_Tp32"/>
    <property type="match status" value="1"/>
</dbReference>
<dbReference type="STRING" id="1664069.BGLY_3848"/>
<comment type="similarity">
    <text evidence="6">Belongs to the nlpA lipoprotein family.</text>
</comment>
<dbReference type="Pfam" id="PF03180">
    <property type="entry name" value="Lipoprotein_9"/>
    <property type="match status" value="1"/>
</dbReference>
<organism evidence="9 11">
    <name type="scientific">Bacillus glycinifermentans</name>
    <dbReference type="NCBI Taxonomy" id="1664069"/>
    <lineage>
        <taxon>Bacteria</taxon>
        <taxon>Bacillati</taxon>
        <taxon>Bacillota</taxon>
        <taxon>Bacilli</taxon>
        <taxon>Bacillales</taxon>
        <taxon>Bacillaceae</taxon>
        <taxon>Bacillus</taxon>
    </lineage>
</organism>
<sequence>MKKSLLIAALLIVFAGILSACGSSSSEGDKDSKVIVIGATPTPHAEILEEAKPLLKEKGYDLQIKKFTDYKLINKALASKDLDANYFQHVPYLEQEMKENKDYDLVNVGAVHLEPFGIYSKKYKSLKDLPDGATIIMSNNAAEQGRMLSMLEKAGLIKLKSGVKKIDATVKDITENKKNLKIKNNVAPEMTAKAYETNEADAVFINVNYAIQNKLNPKTDSIMLESPKDNPYANIIAVRKGDEDSAKIKALMDVLHSDKIKDFIDKKYEGSVLSVSE</sequence>
<evidence type="ECO:0000256" key="5">
    <source>
        <dbReference type="ARBA" id="ARBA00023288"/>
    </source>
</evidence>
<dbReference type="PANTHER" id="PTHR30429">
    <property type="entry name" value="D-METHIONINE-BINDING LIPOPROTEIN METQ"/>
    <property type="match status" value="1"/>
</dbReference>
<dbReference type="GO" id="GO:0016020">
    <property type="term" value="C:membrane"/>
    <property type="evidence" value="ECO:0007669"/>
    <property type="project" value="UniProtKB-SubCell"/>
</dbReference>
<dbReference type="Gene3D" id="3.40.190.10">
    <property type="entry name" value="Periplasmic binding protein-like II"/>
    <property type="match status" value="2"/>
</dbReference>
<dbReference type="AlphaFoldDB" id="A0A0J6EWX3"/>
<keyword evidence="4" id="KW-0564">Palmitate</keyword>
<evidence type="ECO:0000313" key="9">
    <source>
        <dbReference type="EMBL" id="KRT94299.1"/>
    </source>
</evidence>
<dbReference type="PIRSF" id="PIRSF002854">
    <property type="entry name" value="MetQ"/>
    <property type="match status" value="1"/>
</dbReference>
<evidence type="ECO:0000256" key="2">
    <source>
        <dbReference type="ARBA" id="ARBA00022729"/>
    </source>
</evidence>
<dbReference type="OrthoDB" id="9812878at2"/>
<keyword evidence="2 8" id="KW-0732">Signal</keyword>
<evidence type="ECO:0000256" key="4">
    <source>
        <dbReference type="ARBA" id="ARBA00023139"/>
    </source>
</evidence>
<evidence type="ECO:0000256" key="3">
    <source>
        <dbReference type="ARBA" id="ARBA00023136"/>
    </source>
</evidence>
<accession>A0A0J6EWX3</accession>
<dbReference type="EMBL" id="LECW02000012">
    <property type="protein sequence ID" value="KRT94299.1"/>
    <property type="molecule type" value="Genomic_DNA"/>
</dbReference>
<evidence type="ECO:0000313" key="10">
    <source>
        <dbReference type="EMBL" id="MEC0485826.1"/>
    </source>
</evidence>
<evidence type="ECO:0000313" key="12">
    <source>
        <dbReference type="Proteomes" id="UP001341297"/>
    </source>
</evidence>
<dbReference type="PATRIC" id="fig|1664069.3.peg.4461"/>
<comment type="caution">
    <text evidence="9">The sequence shown here is derived from an EMBL/GenBank/DDBJ whole genome shotgun (WGS) entry which is preliminary data.</text>
</comment>
<feature type="chain" id="PRO_5044543597" description="Lipoprotein" evidence="8">
    <location>
        <begin position="21"/>
        <end position="277"/>
    </location>
</feature>
<accession>A0A0J6EGN4</accession>
<evidence type="ECO:0000313" key="11">
    <source>
        <dbReference type="Proteomes" id="UP000036168"/>
    </source>
</evidence>